<dbReference type="GO" id="GO:0006508">
    <property type="term" value="P:proteolysis"/>
    <property type="evidence" value="ECO:0007669"/>
    <property type="project" value="UniProtKB-KW"/>
</dbReference>
<protein>
    <submittedName>
        <fullName evidence="9">M42 family metallopeptidase</fullName>
    </submittedName>
</protein>
<comment type="caution">
    <text evidence="9">The sequence shown here is derived from an EMBL/GenBank/DDBJ whole genome shotgun (WGS) entry which is preliminary data.</text>
</comment>
<dbReference type="InterPro" id="IPR008007">
    <property type="entry name" value="Peptidase_M42"/>
</dbReference>
<feature type="binding site" evidence="8">
    <location>
        <position position="168"/>
    </location>
    <ligand>
        <name>Zn(2+)</name>
        <dbReference type="ChEBI" id="CHEBI:29105"/>
        <label>1</label>
    </ligand>
</feature>
<evidence type="ECO:0000256" key="3">
    <source>
        <dbReference type="ARBA" id="ARBA00022670"/>
    </source>
</evidence>
<dbReference type="Pfam" id="PF05343">
    <property type="entry name" value="Peptidase_M42"/>
    <property type="match status" value="1"/>
</dbReference>
<dbReference type="InterPro" id="IPR051464">
    <property type="entry name" value="Peptidase_M42_aminopept"/>
</dbReference>
<dbReference type="SUPFAM" id="SSF53187">
    <property type="entry name" value="Zn-dependent exopeptidases"/>
    <property type="match status" value="1"/>
</dbReference>
<dbReference type="AlphaFoldDB" id="A0A923EF32"/>
<evidence type="ECO:0000256" key="5">
    <source>
        <dbReference type="ARBA" id="ARBA00022801"/>
    </source>
</evidence>
<evidence type="ECO:0000256" key="2">
    <source>
        <dbReference type="ARBA" id="ARBA00022438"/>
    </source>
</evidence>
<keyword evidence="2" id="KW-0031">Aminopeptidase</keyword>
<keyword evidence="4 8" id="KW-0479">Metal-binding</keyword>
<evidence type="ECO:0000313" key="10">
    <source>
        <dbReference type="Proteomes" id="UP000563151"/>
    </source>
</evidence>
<dbReference type="PIRSF" id="PIRSF001123">
    <property type="entry name" value="PepA_GA"/>
    <property type="match status" value="1"/>
</dbReference>
<accession>A0A923EF32</accession>
<keyword evidence="5" id="KW-0378">Hydrolase</keyword>
<feature type="binding site" evidence="8">
    <location>
        <position position="307"/>
    </location>
    <ligand>
        <name>Zn(2+)</name>
        <dbReference type="ChEBI" id="CHEBI:29105"/>
        <label>2</label>
    </ligand>
</feature>
<evidence type="ECO:0000256" key="7">
    <source>
        <dbReference type="PIRSR" id="PIRSR001123-1"/>
    </source>
</evidence>
<dbReference type="EMBL" id="JAAZWO010000055">
    <property type="protein sequence ID" value="MBC2400175.1"/>
    <property type="molecule type" value="Genomic_DNA"/>
</dbReference>
<evidence type="ECO:0000256" key="4">
    <source>
        <dbReference type="ARBA" id="ARBA00022723"/>
    </source>
</evidence>
<comment type="similarity">
    <text evidence="1 6">Belongs to the peptidase M42 family.</text>
</comment>
<evidence type="ECO:0000256" key="6">
    <source>
        <dbReference type="PIRNR" id="PIRNR001123"/>
    </source>
</evidence>
<dbReference type="CDD" id="cd05656">
    <property type="entry name" value="M42_Frv"/>
    <property type="match status" value="1"/>
</dbReference>
<dbReference type="Gene3D" id="2.40.30.40">
    <property type="entry name" value="Peptidase M42, domain 2"/>
    <property type="match status" value="1"/>
</dbReference>
<gene>
    <name evidence="9" type="ORF">HGG79_20855</name>
</gene>
<sequence length="333" mass="36744">MFLRILSNASGVSGYEGEVRDIVKAEIKDYVDEVIIDKMGNIIAHKRGKGSKVIIDVHMDEVGFIITGYNEDGTLRFNSLGGINNKIPPAKVVLIGKEKIPGVIGIKPIHLQSKEEKEKAMNYCDYCIDIGSKSKEETKRLVNLGDYAVFNTKFSQFGKNMIKGKAFDDRIGCAVLIEVLKEKYDCDIYGVFNVQEEVGERGAYISSFNIKPDIAIVLEGTICADMPNIPQHKRATEINKGPAISIMDKSSLFNNKISKEIIALARDKNIPYQLRRSVVGGNDGGAIHMSGEGAKVVTISVPCRYIHSAVSVASLDDYENTCKLVKEYLKTIV</sequence>
<dbReference type="GO" id="GO:0004177">
    <property type="term" value="F:aminopeptidase activity"/>
    <property type="evidence" value="ECO:0007669"/>
    <property type="project" value="UniProtKB-UniRule"/>
</dbReference>
<evidence type="ECO:0000256" key="1">
    <source>
        <dbReference type="ARBA" id="ARBA00006272"/>
    </source>
</evidence>
<feature type="binding site" evidence="8">
    <location>
        <position position="168"/>
    </location>
    <ligand>
        <name>Zn(2+)</name>
        <dbReference type="ChEBI" id="CHEBI:29105"/>
        <label>2</label>
    </ligand>
</feature>
<feature type="binding site" evidence="8">
    <location>
        <position position="58"/>
    </location>
    <ligand>
        <name>Zn(2+)</name>
        <dbReference type="ChEBI" id="CHEBI:29105"/>
        <label>1</label>
    </ligand>
</feature>
<comment type="cofactor">
    <cofactor evidence="8">
        <name>a divalent metal cation</name>
        <dbReference type="ChEBI" id="CHEBI:60240"/>
    </cofactor>
    <text evidence="8">Binds 2 divalent metal cations per subunit.</text>
</comment>
<dbReference type="Proteomes" id="UP000563151">
    <property type="component" value="Unassembled WGS sequence"/>
</dbReference>
<dbReference type="RefSeq" id="WP_035145551.1">
    <property type="nucleotide sequence ID" value="NZ_JAAZWO010000055.1"/>
</dbReference>
<evidence type="ECO:0000313" key="9">
    <source>
        <dbReference type="EMBL" id="MBC2400175.1"/>
    </source>
</evidence>
<dbReference type="PANTHER" id="PTHR32481:SF5">
    <property type="entry name" value="ENDOGLUCANASE"/>
    <property type="match status" value="1"/>
</dbReference>
<evidence type="ECO:0000256" key="8">
    <source>
        <dbReference type="PIRSR" id="PIRSR001123-2"/>
    </source>
</evidence>
<feature type="binding site" evidence="8">
    <location>
        <position position="219"/>
    </location>
    <ligand>
        <name>Zn(2+)</name>
        <dbReference type="ChEBI" id="CHEBI:29105"/>
        <label>1</label>
    </ligand>
</feature>
<dbReference type="GO" id="GO:0046872">
    <property type="term" value="F:metal ion binding"/>
    <property type="evidence" value="ECO:0007669"/>
    <property type="project" value="UniProtKB-UniRule"/>
</dbReference>
<dbReference type="SUPFAM" id="SSF101821">
    <property type="entry name" value="Aminopeptidase/glucanase lid domain"/>
    <property type="match status" value="1"/>
</dbReference>
<keyword evidence="3" id="KW-0645">Protease</keyword>
<feature type="active site" description="Proton acceptor" evidence="7">
    <location>
        <position position="196"/>
    </location>
</feature>
<reference evidence="9 10" key="1">
    <citation type="submission" date="2020-04" db="EMBL/GenBank/DDBJ databases">
        <title>Genomic insights into acetone-butanol-ethanol (ABE) fermentation by sequencing solventogenic clostridia strains.</title>
        <authorList>
            <person name="Brown S."/>
        </authorList>
    </citation>
    <scope>NUCLEOTIDE SEQUENCE [LARGE SCALE GENOMIC DNA]</scope>
    <source>
        <strain evidence="9 10">DJ011</strain>
    </source>
</reference>
<organism evidence="9 10">
    <name type="scientific">Clostridium tetanomorphum</name>
    <dbReference type="NCBI Taxonomy" id="1553"/>
    <lineage>
        <taxon>Bacteria</taxon>
        <taxon>Bacillati</taxon>
        <taxon>Bacillota</taxon>
        <taxon>Clostridia</taxon>
        <taxon>Eubacteriales</taxon>
        <taxon>Clostridiaceae</taxon>
        <taxon>Clostridium</taxon>
    </lineage>
</organism>
<dbReference type="Gene3D" id="3.40.630.10">
    <property type="entry name" value="Zn peptidases"/>
    <property type="match status" value="1"/>
</dbReference>
<dbReference type="InterPro" id="IPR023367">
    <property type="entry name" value="Peptidase_M42_dom2"/>
</dbReference>
<proteinExistence type="inferred from homology"/>
<feature type="binding site" evidence="8">
    <location>
        <position position="197"/>
    </location>
    <ligand>
        <name>Zn(2+)</name>
        <dbReference type="ChEBI" id="CHEBI:29105"/>
        <label>2</label>
    </ligand>
</feature>
<name>A0A923EF32_CLOTT</name>
<dbReference type="PANTHER" id="PTHR32481">
    <property type="entry name" value="AMINOPEPTIDASE"/>
    <property type="match status" value="1"/>
</dbReference>
<keyword evidence="10" id="KW-1185">Reference proteome</keyword>